<evidence type="ECO:0000256" key="3">
    <source>
        <dbReference type="ARBA" id="ARBA00010387"/>
    </source>
</evidence>
<proteinExistence type="inferred from homology"/>
<protein>
    <recommendedName>
        <fullName evidence="8">Probable fructose-bisphosphate aldolase class 1</fullName>
        <ecNumber evidence="4">4.1.2.13</ecNumber>
    </recommendedName>
    <alternativeName>
        <fullName evidence="7">Fructose-bisphosphate aldolase class I</fullName>
    </alternativeName>
</protein>
<dbReference type="GO" id="GO:0004332">
    <property type="term" value="F:fructose-bisphosphate aldolase activity"/>
    <property type="evidence" value="ECO:0007669"/>
    <property type="project" value="UniProtKB-EC"/>
</dbReference>
<dbReference type="STRING" id="1399968.CI15_31575"/>
<evidence type="ECO:0000313" key="10">
    <source>
        <dbReference type="Proteomes" id="UP000075613"/>
    </source>
</evidence>
<comment type="caution">
    <text evidence="9">The sequence shown here is derived from an EMBL/GenBank/DDBJ whole genome shotgun (WGS) entry which is preliminary data.</text>
</comment>
<evidence type="ECO:0000256" key="4">
    <source>
        <dbReference type="ARBA" id="ARBA00013068"/>
    </source>
</evidence>
<dbReference type="GO" id="GO:0006096">
    <property type="term" value="P:glycolytic process"/>
    <property type="evidence" value="ECO:0007669"/>
    <property type="project" value="UniProtKB-UniPathway"/>
</dbReference>
<comment type="similarity">
    <text evidence="3">Belongs to the class I fructose-bisphosphate aldolase family.</text>
</comment>
<evidence type="ECO:0000256" key="8">
    <source>
        <dbReference type="ARBA" id="ARBA00072515"/>
    </source>
</evidence>
<reference evidence="9 10" key="1">
    <citation type="journal article" date="2015" name="Int. J. Syst. Evol. Microbiol.">
        <title>Burkholderia monticola sp. nov., isolated from mountain soil.</title>
        <authorList>
            <person name="Baek I."/>
            <person name="Seo B."/>
            <person name="Lee I."/>
            <person name="Yi H."/>
            <person name="Chun J."/>
        </authorList>
    </citation>
    <scope>NUCLEOTIDE SEQUENCE [LARGE SCALE GENOMIC DNA]</scope>
    <source>
        <strain evidence="9 10">JC2948</strain>
    </source>
</reference>
<dbReference type="Proteomes" id="UP000075613">
    <property type="component" value="Unassembled WGS sequence"/>
</dbReference>
<keyword evidence="5" id="KW-0324">Glycolysis</keyword>
<evidence type="ECO:0000256" key="1">
    <source>
        <dbReference type="ARBA" id="ARBA00000441"/>
    </source>
</evidence>
<evidence type="ECO:0000256" key="6">
    <source>
        <dbReference type="ARBA" id="ARBA00023239"/>
    </source>
</evidence>
<dbReference type="OrthoDB" id="9793595at2"/>
<keyword evidence="10" id="KW-1185">Reference proteome</keyword>
<dbReference type="Pfam" id="PF00274">
    <property type="entry name" value="Glycolytic"/>
    <property type="match status" value="1"/>
</dbReference>
<name>A0A149PAT3_9BURK</name>
<dbReference type="InterPro" id="IPR000741">
    <property type="entry name" value="FBA_I"/>
</dbReference>
<comment type="pathway">
    <text evidence="2">Carbohydrate degradation; glycolysis; D-glyceraldehyde 3-phosphate and glycerone phosphate from D-glucose: step 4/4.</text>
</comment>
<dbReference type="EMBL" id="LRBG01000039">
    <property type="protein sequence ID" value="KXU82123.1"/>
    <property type="molecule type" value="Genomic_DNA"/>
</dbReference>
<dbReference type="RefSeq" id="WP_062136572.1">
    <property type="nucleotide sequence ID" value="NZ_LRBG01000039.1"/>
</dbReference>
<keyword evidence="6" id="KW-0456">Lyase</keyword>
<dbReference type="EC" id="4.1.2.13" evidence="4"/>
<dbReference type="FunFam" id="3.20.20.70:FF:000140">
    <property type="entry name" value="Fructose-bisphosphate aldolase"/>
    <property type="match status" value="1"/>
</dbReference>
<dbReference type="NCBIfam" id="NF033379">
    <property type="entry name" value="FrucBisAld_I"/>
    <property type="match status" value="1"/>
</dbReference>
<dbReference type="CDD" id="cd00948">
    <property type="entry name" value="FBP_aldolase_I_a"/>
    <property type="match status" value="1"/>
</dbReference>
<evidence type="ECO:0000256" key="5">
    <source>
        <dbReference type="ARBA" id="ARBA00023152"/>
    </source>
</evidence>
<sequence>MDTRSELQATVNAMVQPGKGLLAADESGPTIAKRFKTIGLESTEENRRAYRNLLLTTPGLGEFVSGVILYEETLGQKADDGTPFPQVAAANGIVPGIKVDLGKVPLALAPGDEITEGLDGLAKRFVDYKRQGARFAKWRAVYNITSSLPSRLAIEANADSLARYAAISQAAGIVPIVEPEVLMDGDHTIERCAEVTEAVLHEVFHALHRHRVVLEHIVLKPSMVLPGSEHQQPSSTAHIAAATVRVLKRTVPSSVPGLVFLSGGQSPEEATVNLSAMNRLGALPWNLSFSYGRALQEPPLQAWRGQPGNVKEAQQALLKRARLNGAAALGKYDATMEKD</sequence>
<gene>
    <name evidence="9" type="ORF">CI15_31575</name>
</gene>
<comment type="catalytic activity">
    <reaction evidence="1">
        <text>beta-D-fructose 1,6-bisphosphate = D-glyceraldehyde 3-phosphate + dihydroxyacetone phosphate</text>
        <dbReference type="Rhea" id="RHEA:14729"/>
        <dbReference type="ChEBI" id="CHEBI:32966"/>
        <dbReference type="ChEBI" id="CHEBI:57642"/>
        <dbReference type="ChEBI" id="CHEBI:59776"/>
        <dbReference type="EC" id="4.1.2.13"/>
    </reaction>
</comment>
<dbReference type="SUPFAM" id="SSF51569">
    <property type="entry name" value="Aldolase"/>
    <property type="match status" value="1"/>
</dbReference>
<dbReference type="Gene3D" id="3.20.20.70">
    <property type="entry name" value="Aldolase class I"/>
    <property type="match status" value="1"/>
</dbReference>
<accession>A0A149PAT3</accession>
<dbReference type="PANTHER" id="PTHR11627">
    <property type="entry name" value="FRUCTOSE-BISPHOSPHATE ALDOLASE"/>
    <property type="match status" value="1"/>
</dbReference>
<evidence type="ECO:0000313" key="9">
    <source>
        <dbReference type="EMBL" id="KXU82123.1"/>
    </source>
</evidence>
<evidence type="ECO:0000256" key="2">
    <source>
        <dbReference type="ARBA" id="ARBA00004714"/>
    </source>
</evidence>
<dbReference type="AlphaFoldDB" id="A0A149PAT3"/>
<dbReference type="InterPro" id="IPR013785">
    <property type="entry name" value="Aldolase_TIM"/>
</dbReference>
<dbReference type="UniPathway" id="UPA00109">
    <property type="reaction ID" value="UER00183"/>
</dbReference>
<evidence type="ECO:0000256" key="7">
    <source>
        <dbReference type="ARBA" id="ARBA00029799"/>
    </source>
</evidence>
<organism evidence="9 10">
    <name type="scientific">Paraburkholderia monticola</name>
    <dbReference type="NCBI Taxonomy" id="1399968"/>
    <lineage>
        <taxon>Bacteria</taxon>
        <taxon>Pseudomonadati</taxon>
        <taxon>Pseudomonadota</taxon>
        <taxon>Betaproteobacteria</taxon>
        <taxon>Burkholderiales</taxon>
        <taxon>Burkholderiaceae</taxon>
        <taxon>Paraburkholderia</taxon>
    </lineage>
</organism>